<evidence type="ECO:0000256" key="1">
    <source>
        <dbReference type="ARBA" id="ARBA00008231"/>
    </source>
</evidence>
<accession>A0A1H3TTF4</accession>
<dbReference type="RefSeq" id="WP_092647538.1">
    <property type="nucleotide sequence ID" value="NZ_FNPX01000019.1"/>
</dbReference>
<evidence type="ECO:0000313" key="5">
    <source>
        <dbReference type="Proteomes" id="UP000198914"/>
    </source>
</evidence>
<proteinExistence type="inferred from homology"/>
<comment type="similarity">
    <text evidence="1">Belongs to the ATP12 family.</text>
</comment>
<evidence type="ECO:0000313" key="4">
    <source>
        <dbReference type="EMBL" id="SDZ52995.1"/>
    </source>
</evidence>
<keyword evidence="3" id="KW-0143">Chaperone</keyword>
<dbReference type="InterPro" id="IPR023335">
    <property type="entry name" value="ATP12_ortho_dom_sf"/>
</dbReference>
<dbReference type="OrthoDB" id="9797825at2"/>
<dbReference type="Gene3D" id="1.10.3580.10">
    <property type="entry name" value="ATP12 ATPase"/>
    <property type="match status" value="1"/>
</dbReference>
<evidence type="ECO:0000256" key="3">
    <source>
        <dbReference type="ARBA" id="ARBA00023186"/>
    </source>
</evidence>
<sequence>MSEWKAKRFWTQATVETLEQGYGVRLDGRPVRTPLKTVIAMPTRALAEGVAAEWDAQEQVINPMIMPLTRAVNATLDKVVPQQAEVAANLAEYGGTDLLCYRAAGPVALLERQVAAWDPMLDWADANLGARLNVTQGVMHVAQPANALEALRARVHAKTPWELTALSEFVTLTGSLILGLAAMDGHHPDDLWPLSRIDEDWQAEQWGADEEEAGRIGLKRGAFTQAHRYLMLLRGD</sequence>
<dbReference type="AlphaFoldDB" id="A0A1H3TTF4"/>
<dbReference type="STRING" id="1244108.SAMN05444004_11952"/>
<dbReference type="SUPFAM" id="SSF160909">
    <property type="entry name" value="ATP12-like"/>
    <property type="match status" value="1"/>
</dbReference>
<evidence type="ECO:0000256" key="2">
    <source>
        <dbReference type="ARBA" id="ARBA00022946"/>
    </source>
</evidence>
<organism evidence="4 5">
    <name type="scientific">Jannaschia faecimaris</name>
    <dbReference type="NCBI Taxonomy" id="1244108"/>
    <lineage>
        <taxon>Bacteria</taxon>
        <taxon>Pseudomonadati</taxon>
        <taxon>Pseudomonadota</taxon>
        <taxon>Alphaproteobacteria</taxon>
        <taxon>Rhodobacterales</taxon>
        <taxon>Roseobacteraceae</taxon>
        <taxon>Jannaschia</taxon>
    </lineage>
</organism>
<dbReference type="InterPro" id="IPR011419">
    <property type="entry name" value="ATP12_ATP_synth-F1-assembly"/>
</dbReference>
<dbReference type="InterPro" id="IPR042272">
    <property type="entry name" value="ATP12_ATP_synth-F1-assembly_N"/>
</dbReference>
<dbReference type="Gene3D" id="3.30.2180.10">
    <property type="entry name" value="ATP12-like"/>
    <property type="match status" value="1"/>
</dbReference>
<dbReference type="PANTHER" id="PTHR21013:SF10">
    <property type="entry name" value="ATP SYNTHASE MITOCHONDRIAL F1 COMPLEX ASSEMBLY FACTOR 2"/>
    <property type="match status" value="1"/>
</dbReference>
<dbReference type="Pfam" id="PF07542">
    <property type="entry name" value="ATP12"/>
    <property type="match status" value="1"/>
</dbReference>
<name>A0A1H3TTF4_9RHOB</name>
<dbReference type="GO" id="GO:0043461">
    <property type="term" value="P:proton-transporting ATP synthase complex assembly"/>
    <property type="evidence" value="ECO:0007669"/>
    <property type="project" value="InterPro"/>
</dbReference>
<keyword evidence="2" id="KW-0809">Transit peptide</keyword>
<dbReference type="Proteomes" id="UP000198914">
    <property type="component" value="Unassembled WGS sequence"/>
</dbReference>
<keyword evidence="5" id="KW-1185">Reference proteome</keyword>
<protein>
    <submittedName>
        <fullName evidence="4">Chaperone required for the assembly of the F1-ATPase</fullName>
    </submittedName>
</protein>
<reference evidence="5" key="1">
    <citation type="submission" date="2016-10" db="EMBL/GenBank/DDBJ databases">
        <authorList>
            <person name="Varghese N."/>
            <person name="Submissions S."/>
        </authorList>
    </citation>
    <scope>NUCLEOTIDE SEQUENCE [LARGE SCALE GENOMIC DNA]</scope>
    <source>
        <strain evidence="5">DSM 100420</strain>
    </source>
</reference>
<dbReference type="PANTHER" id="PTHR21013">
    <property type="entry name" value="ATP SYNTHASE MITOCHONDRIAL F1 COMPLEX ASSEMBLY FACTOR 2/ATP12 PROTEIN, MITOCHONDRIAL PRECURSOR"/>
    <property type="match status" value="1"/>
</dbReference>
<dbReference type="EMBL" id="FNPX01000019">
    <property type="protein sequence ID" value="SDZ52995.1"/>
    <property type="molecule type" value="Genomic_DNA"/>
</dbReference>
<gene>
    <name evidence="4" type="ORF">SAMN05444004_11952</name>
</gene>